<name>A0A1T4PPI6_9BACT</name>
<keyword evidence="3" id="KW-1185">Reference proteome</keyword>
<accession>A0A1T4PPI6</accession>
<feature type="transmembrane region" description="Helical" evidence="1">
    <location>
        <begin position="77"/>
        <end position="98"/>
    </location>
</feature>
<evidence type="ECO:0000313" key="2">
    <source>
        <dbReference type="EMBL" id="SJZ93462.1"/>
    </source>
</evidence>
<keyword evidence="1" id="KW-0812">Transmembrane</keyword>
<gene>
    <name evidence="2" type="ORF">SAMN04488132_106151</name>
</gene>
<dbReference type="Proteomes" id="UP000190888">
    <property type="component" value="Unassembled WGS sequence"/>
</dbReference>
<reference evidence="2 3" key="1">
    <citation type="submission" date="2017-02" db="EMBL/GenBank/DDBJ databases">
        <authorList>
            <person name="Peterson S.W."/>
        </authorList>
    </citation>
    <scope>NUCLEOTIDE SEQUENCE [LARGE SCALE GENOMIC DNA]</scope>
    <source>
        <strain evidence="2 3">DSM 22335</strain>
    </source>
</reference>
<keyword evidence="1" id="KW-0472">Membrane</keyword>
<dbReference type="RefSeq" id="WP_078831725.1">
    <property type="nucleotide sequence ID" value="NZ_FUWH01000006.1"/>
</dbReference>
<evidence type="ECO:0008006" key="4">
    <source>
        <dbReference type="Google" id="ProtNLM"/>
    </source>
</evidence>
<dbReference type="InterPro" id="IPR025250">
    <property type="entry name" value="DUF4199"/>
</dbReference>
<dbReference type="AlphaFoldDB" id="A0A1T4PPI6"/>
<dbReference type="Pfam" id="PF13858">
    <property type="entry name" value="DUF4199"/>
    <property type="match status" value="1"/>
</dbReference>
<feature type="transmembrane region" description="Helical" evidence="1">
    <location>
        <begin position="147"/>
        <end position="169"/>
    </location>
</feature>
<feature type="transmembrane region" description="Helical" evidence="1">
    <location>
        <begin position="38"/>
        <end position="57"/>
    </location>
</feature>
<proteinExistence type="predicted"/>
<protein>
    <recommendedName>
        <fullName evidence="4">DUF4199 domain-containing protein</fullName>
    </recommendedName>
</protein>
<organism evidence="2 3">
    <name type="scientific">Sediminibacterium ginsengisoli</name>
    <dbReference type="NCBI Taxonomy" id="413434"/>
    <lineage>
        <taxon>Bacteria</taxon>
        <taxon>Pseudomonadati</taxon>
        <taxon>Bacteroidota</taxon>
        <taxon>Chitinophagia</taxon>
        <taxon>Chitinophagales</taxon>
        <taxon>Chitinophagaceae</taxon>
        <taxon>Sediminibacterium</taxon>
    </lineage>
</organism>
<evidence type="ECO:0000313" key="3">
    <source>
        <dbReference type="Proteomes" id="UP000190888"/>
    </source>
</evidence>
<sequence length="177" mass="19702">MKVNVLNEGAKYGAICGLLAIVIMYGSWAMGLNTFVSVSFWGNFLPYMIAIILIGGFQLRKQNGGYLPFAEALKFSFFSYVVAAILVAVATYVLYNLIDKELTQKSMQIALEKTRAMMARFGANEEEMAKQLKKTEEGSKETGIGKIFLGTGIGLIWDFIKALLITLIIRKEEKFTD</sequence>
<dbReference type="STRING" id="413434.SAMN04488132_106151"/>
<keyword evidence="1" id="KW-1133">Transmembrane helix</keyword>
<dbReference type="EMBL" id="FUWH01000006">
    <property type="protein sequence ID" value="SJZ93462.1"/>
    <property type="molecule type" value="Genomic_DNA"/>
</dbReference>
<feature type="transmembrane region" description="Helical" evidence="1">
    <location>
        <begin position="12"/>
        <end position="32"/>
    </location>
</feature>
<dbReference type="OrthoDB" id="660361at2"/>
<evidence type="ECO:0000256" key="1">
    <source>
        <dbReference type="SAM" id="Phobius"/>
    </source>
</evidence>